<organism evidence="1 2">
    <name type="scientific">Rodentibacter pneumotropicus</name>
    <dbReference type="NCBI Taxonomy" id="758"/>
    <lineage>
        <taxon>Bacteria</taxon>
        <taxon>Pseudomonadati</taxon>
        <taxon>Pseudomonadota</taxon>
        <taxon>Gammaproteobacteria</taxon>
        <taxon>Pasteurellales</taxon>
        <taxon>Pasteurellaceae</taxon>
        <taxon>Rodentibacter</taxon>
    </lineage>
</organism>
<accession>A0A448MTK7</accession>
<reference evidence="1 2" key="1">
    <citation type="submission" date="2018-12" db="EMBL/GenBank/DDBJ databases">
        <authorList>
            <consortium name="Pathogen Informatics"/>
        </authorList>
    </citation>
    <scope>NUCLEOTIDE SEQUENCE [LARGE SCALE GENOMIC DNA]</scope>
    <source>
        <strain evidence="1 2">NCTC8284</strain>
    </source>
</reference>
<dbReference type="KEGG" id="rpne:NCTC8284_03734"/>
<dbReference type="Proteomes" id="UP000278733">
    <property type="component" value="Chromosome"/>
</dbReference>
<name>A0A448MTK7_9PAST</name>
<gene>
    <name evidence="1" type="primary">lspB2_1</name>
    <name evidence="1" type="ORF">NCTC8284_03734</name>
</gene>
<protein>
    <submittedName>
        <fullName evidence="1">Hemolysin activation/secretion protein-2</fullName>
    </submittedName>
</protein>
<dbReference type="Gene3D" id="2.40.160.50">
    <property type="entry name" value="membrane protein fhac: a member of the omp85/tpsb transporter family"/>
    <property type="match status" value="1"/>
</dbReference>
<sequence length="73" mass="8071">MSISQVKPFLGIDFGRTFNHAQNDNETLVGAAVGTRIQVSRLNLSFTYSKPIKNVKTNKGDSNIYYVNGSISF</sequence>
<evidence type="ECO:0000313" key="2">
    <source>
        <dbReference type="Proteomes" id="UP000278733"/>
    </source>
</evidence>
<dbReference type="EMBL" id="LR134405">
    <property type="protein sequence ID" value="VEH68500.1"/>
    <property type="molecule type" value="Genomic_DNA"/>
</dbReference>
<dbReference type="AlphaFoldDB" id="A0A448MTK7"/>
<proteinExistence type="predicted"/>
<evidence type="ECO:0000313" key="1">
    <source>
        <dbReference type="EMBL" id="VEH68500.1"/>
    </source>
</evidence>